<keyword evidence="2" id="KW-0378">Hydrolase</keyword>
<evidence type="ECO:0000313" key="3">
    <source>
        <dbReference type="Proteomes" id="UP000002169"/>
    </source>
</evidence>
<dbReference type="Proteomes" id="UP000002169">
    <property type="component" value="Chromosome 3"/>
</dbReference>
<evidence type="ECO:0000259" key="1">
    <source>
        <dbReference type="Pfam" id="PF12146"/>
    </source>
</evidence>
<gene>
    <name evidence="2" type="ordered locus">Bcenmc03_6540</name>
</gene>
<evidence type="ECO:0000313" key="2">
    <source>
        <dbReference type="EMBL" id="ACA95655.1"/>
    </source>
</evidence>
<dbReference type="RefSeq" id="WP_012337043.1">
    <property type="nucleotide sequence ID" value="NC_010512.1"/>
</dbReference>
<reference evidence="3" key="1">
    <citation type="submission" date="2008-02" db="EMBL/GenBank/DDBJ databases">
        <title>Complete sequence of chromosome 3 of Burkholderia cenocepacia MC0-3.</title>
        <authorList>
            <person name="Copeland A."/>
            <person name="Lucas S."/>
            <person name="Lapidus A."/>
            <person name="Barry K."/>
            <person name="Bruce D."/>
            <person name="Goodwin L."/>
            <person name="Glavina del Rio T."/>
            <person name="Dalin E."/>
            <person name="Tice H."/>
            <person name="Pitluck S."/>
            <person name="Chain P."/>
            <person name="Malfatti S."/>
            <person name="Shin M."/>
            <person name="Vergez L."/>
            <person name="Schmutz J."/>
            <person name="Larimer F."/>
            <person name="Land M."/>
            <person name="Hauser L."/>
            <person name="Kyrpides N."/>
            <person name="Mikhailova N."/>
            <person name="Tiedje J."/>
            <person name="Richardson P."/>
        </authorList>
    </citation>
    <scope>NUCLEOTIDE SEQUENCE [LARGE SCALE GENOMIC DNA]</scope>
    <source>
        <strain evidence="3">MC0-3</strain>
    </source>
</reference>
<dbReference type="AlphaFoldDB" id="B1KBQ8"/>
<dbReference type="SUPFAM" id="SSF53474">
    <property type="entry name" value="alpha/beta-Hydrolases"/>
    <property type="match status" value="1"/>
</dbReference>
<dbReference type="EMBL" id="CP000960">
    <property type="protein sequence ID" value="ACA95655.1"/>
    <property type="molecule type" value="Genomic_DNA"/>
</dbReference>
<dbReference type="InterPro" id="IPR029058">
    <property type="entry name" value="AB_hydrolase_fold"/>
</dbReference>
<dbReference type="GO" id="GO:0052689">
    <property type="term" value="F:carboxylic ester hydrolase activity"/>
    <property type="evidence" value="ECO:0007669"/>
    <property type="project" value="TreeGrafter"/>
</dbReference>
<accession>B1KBQ8</accession>
<organism evidence="2 3">
    <name type="scientific">Burkholderia orbicola (strain MC0-3)</name>
    <dbReference type="NCBI Taxonomy" id="406425"/>
    <lineage>
        <taxon>Bacteria</taxon>
        <taxon>Pseudomonadati</taxon>
        <taxon>Pseudomonadota</taxon>
        <taxon>Betaproteobacteria</taxon>
        <taxon>Burkholderiales</taxon>
        <taxon>Burkholderiaceae</taxon>
        <taxon>Burkholderia</taxon>
        <taxon>Burkholderia cepacia complex</taxon>
        <taxon>Burkholderia orbicola</taxon>
    </lineage>
</organism>
<protein>
    <submittedName>
        <fullName evidence="2">Alpha/beta hydrolase fold</fullName>
    </submittedName>
</protein>
<dbReference type="Pfam" id="PF12146">
    <property type="entry name" value="Hydrolase_4"/>
    <property type="match status" value="1"/>
</dbReference>
<name>B1KBQ8_BURO0</name>
<dbReference type="HOGENOM" id="CLU_033707_1_0_4"/>
<dbReference type="InterPro" id="IPR053145">
    <property type="entry name" value="AB_hydrolase_Est10"/>
</dbReference>
<dbReference type="PANTHER" id="PTHR43265:SF1">
    <property type="entry name" value="ESTERASE ESTD"/>
    <property type="match status" value="1"/>
</dbReference>
<feature type="domain" description="Serine aminopeptidase S33" evidence="1">
    <location>
        <begin position="51"/>
        <end position="259"/>
    </location>
</feature>
<dbReference type="InterPro" id="IPR022742">
    <property type="entry name" value="Hydrolase_4"/>
</dbReference>
<sequence length="302" mass="31820">MMQTEIETPGPSGPLSGTLLSPAADDVPVVLIVPGSGPTDRNGNNPHGIQASTYRLLAEGLLAQGIASVRIDKRGMYGSASAIADADDVTIDDYAADVCAWVTAIRTRTGARRVWVLGHSEGGWVALSAARRTADIRGLILVSTAGRPLGQVLAQQLQSNLPNAAVLRNAMSILASLEAGKTVDAADIDPVLMPLFRPRVQRFLMSELAIDPAALLTGYTEPVLIVQGARDIQVGVQDAQRLKDANPRARLTIVANANHVLKTVHTDALDENLATYSNPDLPLAKGVVEAISAEILADHRAA</sequence>
<dbReference type="PANTHER" id="PTHR43265">
    <property type="entry name" value="ESTERASE ESTD"/>
    <property type="match status" value="1"/>
</dbReference>
<dbReference type="Gene3D" id="3.40.50.1820">
    <property type="entry name" value="alpha/beta hydrolase"/>
    <property type="match status" value="1"/>
</dbReference>
<dbReference type="KEGG" id="bcm:Bcenmc03_6540"/>
<proteinExistence type="predicted"/>